<sequence>MKETQSLRCKTLLNKFSVLF</sequence>
<protein>
    <submittedName>
        <fullName evidence="1">Uncharacterized protein</fullName>
    </submittedName>
</protein>
<dbReference type="EMBL" id="HACA01028157">
    <property type="protein sequence ID" value="CDW45518.1"/>
    <property type="molecule type" value="Transcribed_RNA"/>
</dbReference>
<reference evidence="1" key="1">
    <citation type="submission" date="2014-05" db="EMBL/GenBank/DDBJ databases">
        <authorList>
            <person name="Chronopoulou M."/>
        </authorList>
    </citation>
    <scope>NUCLEOTIDE SEQUENCE</scope>
    <source>
        <tissue evidence="1">Whole organism</tissue>
    </source>
</reference>
<organism evidence="1">
    <name type="scientific">Lepeophtheirus salmonis</name>
    <name type="common">Salmon louse</name>
    <name type="synonym">Caligus salmonis</name>
    <dbReference type="NCBI Taxonomy" id="72036"/>
    <lineage>
        <taxon>Eukaryota</taxon>
        <taxon>Metazoa</taxon>
        <taxon>Ecdysozoa</taxon>
        <taxon>Arthropoda</taxon>
        <taxon>Crustacea</taxon>
        <taxon>Multicrustacea</taxon>
        <taxon>Hexanauplia</taxon>
        <taxon>Copepoda</taxon>
        <taxon>Siphonostomatoida</taxon>
        <taxon>Caligidae</taxon>
        <taxon>Lepeophtheirus</taxon>
    </lineage>
</organism>
<dbReference type="AlphaFoldDB" id="A0A0K2V4Q0"/>
<evidence type="ECO:0000313" key="1">
    <source>
        <dbReference type="EMBL" id="CDW45518.1"/>
    </source>
</evidence>
<accession>A0A0K2V4Q0</accession>
<proteinExistence type="predicted"/>
<name>A0A0K2V4Q0_LEPSM</name>